<dbReference type="Gene3D" id="2.40.50.140">
    <property type="entry name" value="Nucleic acid-binding proteins"/>
    <property type="match status" value="1"/>
</dbReference>
<evidence type="ECO:0000313" key="2">
    <source>
        <dbReference type="Proteomes" id="UP000278149"/>
    </source>
</evidence>
<protein>
    <submittedName>
        <fullName evidence="1">DUF655 domain-containing protein</fullName>
    </submittedName>
</protein>
<dbReference type="Pfam" id="PF04919">
    <property type="entry name" value="DUF655"/>
    <property type="match status" value="1"/>
</dbReference>
<dbReference type="InterPro" id="IPR012340">
    <property type="entry name" value="NA-bd_OB-fold"/>
</dbReference>
<dbReference type="EMBL" id="RCOR01000022">
    <property type="protein sequence ID" value="RSN69100.1"/>
    <property type="molecule type" value="Genomic_DNA"/>
</dbReference>
<accession>A0A3R9Q996</accession>
<dbReference type="Gene3D" id="1.10.150.280">
    <property type="entry name" value="AF1531-like domain"/>
    <property type="match status" value="1"/>
</dbReference>
<gene>
    <name evidence="1" type="ORF">D9Q81_04745</name>
</gene>
<sequence>MWRLAQGKRRPHDSWAYVLYVDEAKRRVQLVGDRYFILMEFALRPNVNVNVMDKIYVGKGARKEVSRFIRYLTYEELPPTAKMLLESVVSRIVKEGEQFFINLFNESVPVTTRLHQLELLPGIGKKTLLKILEERARKPFSSFSELAERAGIKDPAELIVRRVMDEMMGKDKYYILVAPKDILEIEEEEIR</sequence>
<dbReference type="GeneID" id="6094870"/>
<dbReference type="RefSeq" id="WP_012310236.1">
    <property type="nucleotide sequence ID" value="NZ_RCOR01000022.1"/>
</dbReference>
<reference evidence="1 2" key="1">
    <citation type="submission" date="2018-10" db="EMBL/GenBank/DDBJ databases">
        <title>Co-occurring genomic capacity for anaerobic methane metabolism and dissimilatory sulfite reduction discovered in the Korarchaeota.</title>
        <authorList>
            <person name="Mckay L.J."/>
            <person name="Dlakic M."/>
            <person name="Fields M.W."/>
            <person name="Delmont T.O."/>
            <person name="Eren A.M."/>
            <person name="Jay Z.J."/>
            <person name="Klingelsmith K.B."/>
            <person name="Rusch D.B."/>
            <person name="Inskeep W.P."/>
        </authorList>
    </citation>
    <scope>NUCLEOTIDE SEQUENCE [LARGE SCALE GENOMIC DNA]</scope>
    <source>
        <strain evidence="1 2">WS</strain>
    </source>
</reference>
<dbReference type="Proteomes" id="UP000278149">
    <property type="component" value="Unassembled WGS sequence"/>
</dbReference>
<dbReference type="PANTHER" id="PTHR40734">
    <property type="entry name" value="TRNA-SPECIFIC ADENOSINE DEAMINASE-RELATED"/>
    <property type="match status" value="1"/>
</dbReference>
<dbReference type="SUPFAM" id="SSF160975">
    <property type="entry name" value="AF1531-like"/>
    <property type="match status" value="1"/>
</dbReference>
<comment type="caution">
    <text evidence="1">The sequence shown here is derived from an EMBL/GenBank/DDBJ whole genome shotgun (WGS) entry which is preliminary data.</text>
</comment>
<organism evidence="1 2">
    <name type="scientific">Candidatus Korarchaeum cryptofilum</name>
    <dbReference type="NCBI Taxonomy" id="498846"/>
    <lineage>
        <taxon>Archaea</taxon>
        <taxon>Thermoproteota</taxon>
        <taxon>Candidatus Korarchaeia</taxon>
        <taxon>Candidatus Korarchaeales</taxon>
        <taxon>Candidatus Korarchaeaceae</taxon>
        <taxon>Candidatus Korarchaeum</taxon>
    </lineage>
</organism>
<name>A0A3R9Q996_9CREN</name>
<evidence type="ECO:0000313" key="1">
    <source>
        <dbReference type="EMBL" id="RSN69100.1"/>
    </source>
</evidence>
<dbReference type="InterPro" id="IPR007003">
    <property type="entry name" value="DUF655"/>
</dbReference>
<dbReference type="PANTHER" id="PTHR40734:SF1">
    <property type="entry name" value="DNA-BINDING PROTEIN"/>
    <property type="match status" value="1"/>
</dbReference>
<dbReference type="OMA" id="IGKKHMW"/>
<dbReference type="AlphaFoldDB" id="A0A3R9Q996"/>
<proteinExistence type="predicted"/>